<organism evidence="5 6">
    <name type="scientific">Trypanosoma cruzi</name>
    <dbReference type="NCBI Taxonomy" id="5693"/>
    <lineage>
        <taxon>Eukaryota</taxon>
        <taxon>Discoba</taxon>
        <taxon>Euglenozoa</taxon>
        <taxon>Kinetoplastea</taxon>
        <taxon>Metakinetoplastina</taxon>
        <taxon>Trypanosomatida</taxon>
        <taxon>Trypanosomatidae</taxon>
        <taxon>Trypanosoma</taxon>
        <taxon>Schizotrypanum</taxon>
    </lineage>
</organism>
<evidence type="ECO:0000259" key="4">
    <source>
        <dbReference type="Pfam" id="PF22925"/>
    </source>
</evidence>
<dbReference type="SUPFAM" id="SSF49899">
    <property type="entry name" value="Concanavalin A-like lectins/glucanases"/>
    <property type="match status" value="1"/>
</dbReference>
<dbReference type="InterPro" id="IPR055239">
    <property type="entry name" value="TS_C"/>
</dbReference>
<dbReference type="InterPro" id="IPR013320">
    <property type="entry name" value="ConA-like_dom_sf"/>
</dbReference>
<dbReference type="InterPro" id="IPR011040">
    <property type="entry name" value="Sialidase"/>
</dbReference>
<dbReference type="EMBL" id="PRFA01000029">
    <property type="protein sequence ID" value="PWU93837.1"/>
    <property type="molecule type" value="Genomic_DNA"/>
</dbReference>
<evidence type="ECO:0000259" key="3">
    <source>
        <dbReference type="Pfam" id="PF13859"/>
    </source>
</evidence>
<dbReference type="VEuPathDB" id="TriTrypDB:TcCLB.510625.40"/>
<dbReference type="Gene3D" id="2.60.120.200">
    <property type="match status" value="1"/>
</dbReference>
<feature type="domain" description="Sialidase" evidence="3">
    <location>
        <begin position="90"/>
        <end position="441"/>
    </location>
</feature>
<dbReference type="VEuPathDB" id="TriTrypDB:C3747_382g13"/>
<dbReference type="VEuPathDB" id="TriTrypDB:BCY84_07868"/>
<reference evidence="5 6" key="1">
    <citation type="journal article" date="2018" name="Microb. Genom.">
        <title>Expanding an expanded genome: long-read sequencing of Trypanosoma cruzi.</title>
        <authorList>
            <person name="Berna L."/>
            <person name="Rodriguez M."/>
            <person name="Chiribao M.L."/>
            <person name="Parodi-Talice A."/>
            <person name="Pita S."/>
            <person name="Rijo G."/>
            <person name="Alvarez-Valin F."/>
            <person name="Robello C."/>
        </authorList>
    </citation>
    <scope>NUCLEOTIDE SEQUENCE [LARGE SCALE GENOMIC DNA]</scope>
    <source>
        <strain evidence="5 6">Dm28c</strain>
    </source>
</reference>
<dbReference type="VEuPathDB" id="TriTrypDB:TcG_12229"/>
<evidence type="ECO:0000313" key="5">
    <source>
        <dbReference type="EMBL" id="PWU93837.1"/>
    </source>
</evidence>
<feature type="compositionally biased region" description="Low complexity" evidence="1">
    <location>
        <begin position="790"/>
        <end position="802"/>
    </location>
</feature>
<sequence>MLSRVAAVKAPRTHNRRRVTGSSGRRREGRESEPQRPNMSRHLFYSAMLLLLVVMMCCGSGAAPSSEPSKSKSFVWRDKKDEETVSSLRAPSLVEMNGDVFAVAEAEGTKNNEDFTGIASELLMLTGEQASMELDKAKLNTQLLEECPSDAEACVSQNAANSVSQSEKRVDVARPTTVVKESEIYMLAGIYNLDDATDTSAYWGLLLSRGNVSVDEKSKKRIYWNDIDALQSISNMQQQESSTDLIGGGGSGVKMRDGTLVFPVEGIKSNVAAGGTNTVSLVIYSLGNEGWRLSKDVSAYGCSDPSVVEWEKDKLMMMTACDDGRRRVYESVDKGESWTEALGTLSRVWSNPKGEKVEIVGSGFTTATVGDDNRNVMLVTLPVYAKNGEENGNGKLHLWLTDNTHIVDIGPVSDDDAAASSLLYKSAGSGDKNDELIVLYEKKKGDGKPSSYGMVSVLLTEQLKRVKEVLATWKKVDDIVSKLCPSGSSEKSASPDDACSAVRITDGLVGFLSGNFSEKTWRDEYLGVNATVKENGGGAAAATGYADNGVKFTGAWAEWPVGSQGENQLYHFANYKFTLVATVSIDGVPKEDNPIPLMGVMMSGDGKTTKLMELSYDSEKKWQLLCSGGQNKELSSTWEKEKTQHVVLLIRNGSQVSAYVDGRRVGEDVPRELENTHSKGISHFYIGGDGENAANKESREGVSVTVTNVLLYNRPLSPEEIGAIDPNKDSTPSLEKEAAKPSTVSSGSVVSPTPPVTPNAQKAGNPSTAGTQLTEQGESMGSSGAGSGGASASAVSTVSTPSAEKDSVVQVASGKTSERAQTVDGGSTADGEPTMETREGGTNGQEEKVQPLNREENATALNSSLGNVPQGNNSDGGTVSESRMLPSLLLLLLGLWGLAAL</sequence>
<dbReference type="VEuPathDB" id="TriTrypDB:TcCL_Unassigned00534"/>
<dbReference type="VEuPathDB" id="TriTrypDB:TcCLB.510465.100"/>
<dbReference type="VEuPathDB" id="TriTrypDB:TCSYLVIO_008505"/>
<dbReference type="CDD" id="cd15482">
    <property type="entry name" value="Sialidase_non-viral"/>
    <property type="match status" value="1"/>
</dbReference>
<dbReference type="AlphaFoldDB" id="A0A2V2VBD2"/>
<evidence type="ECO:0000313" key="6">
    <source>
        <dbReference type="Proteomes" id="UP000246121"/>
    </source>
</evidence>
<dbReference type="VEuPathDB" id="TriTrypDB:TcBrA4_0141180"/>
<dbReference type="VEuPathDB" id="TriTrypDB:TcG_13151"/>
<dbReference type="GO" id="GO:0004308">
    <property type="term" value="F:exo-alpha-sialidase activity"/>
    <property type="evidence" value="ECO:0007669"/>
    <property type="project" value="InterPro"/>
</dbReference>
<keyword evidence="2" id="KW-1133">Transmembrane helix</keyword>
<dbReference type="InterPro" id="IPR036278">
    <property type="entry name" value="Sialidase_sf"/>
</dbReference>
<proteinExistence type="predicted"/>
<feature type="region of interest" description="Disordered" evidence="1">
    <location>
        <begin position="1"/>
        <end position="38"/>
    </location>
</feature>
<evidence type="ECO:0000256" key="1">
    <source>
        <dbReference type="SAM" id="MobiDB-lite"/>
    </source>
</evidence>
<feature type="region of interest" description="Disordered" evidence="1">
    <location>
        <begin position="719"/>
        <end position="879"/>
    </location>
</feature>
<feature type="compositionally biased region" description="Low complexity" evidence="1">
    <location>
        <begin position="741"/>
        <end position="751"/>
    </location>
</feature>
<dbReference type="Pfam" id="PF11052">
    <property type="entry name" value="Tr-sialidase_C"/>
    <property type="match status" value="1"/>
</dbReference>
<accession>A0A2V2VBD2</accession>
<dbReference type="VEuPathDB" id="TriTrypDB:ECC02_008947"/>
<dbReference type="Gene3D" id="2.120.10.10">
    <property type="match status" value="1"/>
</dbReference>
<dbReference type="VEuPathDB" id="TriTrypDB:TcCLB.506973.10"/>
<feature type="compositionally biased region" description="Polar residues" evidence="1">
    <location>
        <begin position="759"/>
        <end position="780"/>
    </location>
</feature>
<dbReference type="PRINTS" id="PR01803">
    <property type="entry name" value="TCSIALIDASE"/>
</dbReference>
<feature type="compositionally biased region" description="Polar residues" evidence="1">
    <location>
        <begin position="859"/>
        <end position="879"/>
    </location>
</feature>
<dbReference type="Proteomes" id="UP000246121">
    <property type="component" value="Unassembled WGS sequence"/>
</dbReference>
<keyword evidence="2" id="KW-0812">Transmembrane</keyword>
<dbReference type="VEuPathDB" id="TriTrypDB:TCDM_10278"/>
<dbReference type="VEuPathDB" id="TriTrypDB:Tc_MARK_908"/>
<dbReference type="SUPFAM" id="SSF50939">
    <property type="entry name" value="Sialidases"/>
    <property type="match status" value="1"/>
</dbReference>
<feature type="domain" description="Trans-sialidase C-terminal" evidence="4">
    <location>
        <begin position="504"/>
        <end position="718"/>
    </location>
</feature>
<dbReference type="InterPro" id="IPR008377">
    <property type="entry name" value="Sialidase_trypan"/>
</dbReference>
<dbReference type="Pfam" id="PF22925">
    <property type="entry name" value="TS_C"/>
    <property type="match status" value="1"/>
</dbReference>
<dbReference type="Pfam" id="PF13859">
    <property type="entry name" value="BNR_3"/>
    <property type="match status" value="1"/>
</dbReference>
<dbReference type="VEuPathDB" id="TriTrypDB:C4B63_29g141"/>
<protein>
    <submittedName>
        <fullName evidence="5">Putative trans-sialidase, Group V</fullName>
    </submittedName>
</protein>
<feature type="transmembrane region" description="Helical" evidence="2">
    <location>
        <begin position="43"/>
        <end position="63"/>
    </location>
</feature>
<feature type="compositionally biased region" description="Basic and acidic residues" evidence="1">
    <location>
        <begin position="835"/>
        <end position="857"/>
    </location>
</feature>
<comment type="caution">
    <text evidence="5">The sequence shown here is derived from an EMBL/GenBank/DDBJ whole genome shotgun (WGS) entry which is preliminary data.</text>
</comment>
<gene>
    <name evidence="5" type="ORF">C4B63_29g141</name>
</gene>
<evidence type="ECO:0000256" key="2">
    <source>
        <dbReference type="SAM" id="Phobius"/>
    </source>
</evidence>
<keyword evidence="2" id="KW-0472">Membrane</keyword>
<name>A0A2V2VBD2_TRYCR</name>
<feature type="compositionally biased region" description="Basic and acidic residues" evidence="1">
    <location>
        <begin position="25"/>
        <end position="34"/>
    </location>
</feature>
<dbReference type="InterPro" id="IPR021287">
    <property type="entry name" value="Trans-sialidase_CS"/>
</dbReference>